<reference evidence="3 5" key="2">
    <citation type="submission" date="2013-03" db="EMBL/GenBank/DDBJ databases">
        <title>The Genome Sequence of Enterococcus gilvus ATCC BAA-350 (PacBio/Illumina hybrid assembly).</title>
        <authorList>
            <consortium name="The Broad Institute Genomics Platform"/>
            <consortium name="The Broad Institute Genome Sequencing Center for Infectious Disease"/>
            <person name="Earl A."/>
            <person name="Russ C."/>
            <person name="Gilmore M."/>
            <person name="Surin D."/>
            <person name="Walker B."/>
            <person name="Young S."/>
            <person name="Zeng Q."/>
            <person name="Gargeya S."/>
            <person name="Fitzgerald M."/>
            <person name="Haas B."/>
            <person name="Abouelleil A."/>
            <person name="Allen A.W."/>
            <person name="Alvarado L."/>
            <person name="Arachchi H.M."/>
            <person name="Berlin A.M."/>
            <person name="Chapman S.B."/>
            <person name="Gainer-Dewar J."/>
            <person name="Goldberg J."/>
            <person name="Griggs A."/>
            <person name="Gujja S."/>
            <person name="Hansen M."/>
            <person name="Howarth C."/>
            <person name="Imamovic A."/>
            <person name="Ireland A."/>
            <person name="Larimer J."/>
            <person name="McCowan C."/>
            <person name="Murphy C."/>
            <person name="Pearson M."/>
            <person name="Poon T.W."/>
            <person name="Priest M."/>
            <person name="Roberts A."/>
            <person name="Saif S."/>
            <person name="Shea T."/>
            <person name="Sisk P."/>
            <person name="Sykes S."/>
            <person name="Wortman J."/>
            <person name="Nusbaum C."/>
            <person name="Birren B."/>
        </authorList>
    </citation>
    <scope>NUCLEOTIDE SEQUENCE [LARGE SCALE GENOMIC DNA]</scope>
    <source>
        <strain evidence="3 5">ATCC BAA-350</strain>
    </source>
</reference>
<dbReference type="eggNOG" id="ENOG50307TA">
    <property type="taxonomic scope" value="Bacteria"/>
</dbReference>
<comment type="caution">
    <text evidence="2">The sequence shown here is derived from an EMBL/GenBank/DDBJ whole genome shotgun (WGS) entry which is preliminary data.</text>
</comment>
<dbReference type="HOGENOM" id="CLU_118043_0_0_9"/>
<evidence type="ECO:0000313" key="3">
    <source>
        <dbReference type="EMBL" id="EOW77195.1"/>
    </source>
</evidence>
<dbReference type="EMBL" id="AJDQ01000034">
    <property type="protein sequence ID" value="EOI51494.1"/>
    <property type="molecule type" value="Genomic_DNA"/>
</dbReference>
<dbReference type="Proteomes" id="UP000014160">
    <property type="component" value="Unassembled WGS sequence"/>
</dbReference>
<dbReference type="PATRIC" id="fig|1158614.3.peg.4143"/>
<keyword evidence="5" id="KW-1185">Reference proteome</keyword>
<reference evidence="2 4" key="1">
    <citation type="submission" date="2013-02" db="EMBL/GenBank/DDBJ databases">
        <title>The Genome Sequence of Enterococcus gilvus ATCC BAA-350.</title>
        <authorList>
            <consortium name="The Broad Institute Genome Sequencing Platform"/>
            <consortium name="The Broad Institute Genome Sequencing Center for Infectious Disease"/>
            <person name="Earl A.M."/>
            <person name="Gilmore M.S."/>
            <person name="Lebreton F."/>
            <person name="Walker B."/>
            <person name="Young S.K."/>
            <person name="Zeng Q."/>
            <person name="Gargeya S."/>
            <person name="Fitzgerald M."/>
            <person name="Haas B."/>
            <person name="Abouelleil A."/>
            <person name="Alvarado L."/>
            <person name="Arachchi H.M."/>
            <person name="Berlin A.M."/>
            <person name="Chapman S.B."/>
            <person name="Dewar J."/>
            <person name="Goldberg J."/>
            <person name="Griggs A."/>
            <person name="Gujja S."/>
            <person name="Hansen M."/>
            <person name="Howarth C."/>
            <person name="Imamovic A."/>
            <person name="Larimer J."/>
            <person name="McCowan C."/>
            <person name="Murphy C."/>
            <person name="Neiman D."/>
            <person name="Pearson M."/>
            <person name="Priest M."/>
            <person name="Roberts A."/>
            <person name="Saif S."/>
            <person name="Shea T."/>
            <person name="Sisk P."/>
            <person name="Sykes S."/>
            <person name="Wortman J."/>
            <person name="Nusbaum C."/>
            <person name="Birren B."/>
        </authorList>
    </citation>
    <scope>NUCLEOTIDE SEQUENCE [LARGE SCALE GENOMIC DNA]</scope>
    <source>
        <strain evidence="2 4">ATCC BAA-350</strain>
    </source>
</reference>
<evidence type="ECO:0000256" key="1">
    <source>
        <dbReference type="SAM" id="Coils"/>
    </source>
</evidence>
<keyword evidence="1" id="KW-0175">Coiled coil</keyword>
<evidence type="ECO:0000313" key="5">
    <source>
        <dbReference type="Proteomes" id="UP000014160"/>
    </source>
</evidence>
<dbReference type="Proteomes" id="UP000013750">
    <property type="component" value="Unassembled WGS sequence"/>
</dbReference>
<proteinExistence type="predicted"/>
<dbReference type="EMBL" id="ASWH01000005">
    <property type="protein sequence ID" value="EOW77195.1"/>
    <property type="molecule type" value="Genomic_DNA"/>
</dbReference>
<accession>R2X9M9</accession>
<evidence type="ECO:0000313" key="4">
    <source>
        <dbReference type="Proteomes" id="UP000013750"/>
    </source>
</evidence>
<dbReference type="AlphaFoldDB" id="R2X9M9"/>
<sequence>MTAKIALLFGVVIFIFAFTWNKDRQKNDNKINALETTISQQKKEKEELTGQIDQLTKEYDSLYKEKNGLANDRLLTATNKLFSAVSEYDTSKEQDSILERKKRAAEVADASALEGIFPKDADKGAATVTTISKLEKTPEVYLLSSDEKEVRALVWTDYSISIAESEKQMGTNLYKVTFNQLTQKFVSIENLGSVKSP</sequence>
<gene>
    <name evidence="3" type="ORF">I592_04171</name>
    <name evidence="2" type="ORF">UKC_04169</name>
</gene>
<protein>
    <submittedName>
        <fullName evidence="2">Uncharacterized protein</fullName>
    </submittedName>
</protein>
<feature type="coiled-coil region" evidence="1">
    <location>
        <begin position="24"/>
        <end position="72"/>
    </location>
</feature>
<evidence type="ECO:0000313" key="2">
    <source>
        <dbReference type="EMBL" id="EOI51494.1"/>
    </source>
</evidence>
<organism evidence="2 4">
    <name type="scientific">Enterococcus gilvus ATCC BAA-350</name>
    <dbReference type="NCBI Taxonomy" id="1158614"/>
    <lineage>
        <taxon>Bacteria</taxon>
        <taxon>Bacillati</taxon>
        <taxon>Bacillota</taxon>
        <taxon>Bacilli</taxon>
        <taxon>Lactobacillales</taxon>
        <taxon>Enterococcaceae</taxon>
        <taxon>Enterococcus</taxon>
    </lineage>
</organism>
<name>R2X9M9_9ENTE</name>